<proteinExistence type="predicted"/>
<dbReference type="Proteomes" id="UP000314294">
    <property type="component" value="Unassembled WGS sequence"/>
</dbReference>
<name>A0A4Z2IG62_9TELE</name>
<protein>
    <submittedName>
        <fullName evidence="2">Uncharacterized protein</fullName>
    </submittedName>
</protein>
<dbReference type="AlphaFoldDB" id="A0A4Z2IG62"/>
<evidence type="ECO:0000313" key="2">
    <source>
        <dbReference type="EMBL" id="TNN76777.1"/>
    </source>
</evidence>
<comment type="caution">
    <text evidence="2">The sequence shown here is derived from an EMBL/GenBank/DDBJ whole genome shotgun (WGS) entry which is preliminary data.</text>
</comment>
<feature type="region of interest" description="Disordered" evidence="1">
    <location>
        <begin position="19"/>
        <end position="77"/>
    </location>
</feature>
<sequence>MTYNGRVVIWGAATLTIHHPGTPNSFDKERETKTELEMKGSERQSQTPRAPAVLSQPRSSTVTQLRQGSGALPTSVSGGYDMRGLTHLGIRRHMVRVICKTWGPQGAFLSPVHLFQTGPCGTLGSPEVPVGWESGRHRMAPSPCL</sequence>
<feature type="compositionally biased region" description="Basic and acidic residues" evidence="1">
    <location>
        <begin position="26"/>
        <end position="42"/>
    </location>
</feature>
<keyword evidence="3" id="KW-1185">Reference proteome</keyword>
<gene>
    <name evidence="2" type="ORF">EYF80_013026</name>
</gene>
<feature type="compositionally biased region" description="Polar residues" evidence="1">
    <location>
        <begin position="56"/>
        <end position="77"/>
    </location>
</feature>
<reference evidence="2 3" key="1">
    <citation type="submission" date="2019-03" db="EMBL/GenBank/DDBJ databases">
        <title>First draft genome of Liparis tanakae, snailfish: a comprehensive survey of snailfish specific genes.</title>
        <authorList>
            <person name="Kim W."/>
            <person name="Song I."/>
            <person name="Jeong J.-H."/>
            <person name="Kim D."/>
            <person name="Kim S."/>
            <person name="Ryu S."/>
            <person name="Song J.Y."/>
            <person name="Lee S.K."/>
        </authorList>
    </citation>
    <scope>NUCLEOTIDE SEQUENCE [LARGE SCALE GENOMIC DNA]</scope>
    <source>
        <tissue evidence="2">Muscle</tissue>
    </source>
</reference>
<evidence type="ECO:0000256" key="1">
    <source>
        <dbReference type="SAM" id="MobiDB-lite"/>
    </source>
</evidence>
<accession>A0A4Z2IG62</accession>
<organism evidence="2 3">
    <name type="scientific">Liparis tanakae</name>
    <name type="common">Tanaka's snailfish</name>
    <dbReference type="NCBI Taxonomy" id="230148"/>
    <lineage>
        <taxon>Eukaryota</taxon>
        <taxon>Metazoa</taxon>
        <taxon>Chordata</taxon>
        <taxon>Craniata</taxon>
        <taxon>Vertebrata</taxon>
        <taxon>Euteleostomi</taxon>
        <taxon>Actinopterygii</taxon>
        <taxon>Neopterygii</taxon>
        <taxon>Teleostei</taxon>
        <taxon>Neoteleostei</taxon>
        <taxon>Acanthomorphata</taxon>
        <taxon>Eupercaria</taxon>
        <taxon>Perciformes</taxon>
        <taxon>Cottioidei</taxon>
        <taxon>Cottales</taxon>
        <taxon>Liparidae</taxon>
        <taxon>Liparis</taxon>
    </lineage>
</organism>
<evidence type="ECO:0000313" key="3">
    <source>
        <dbReference type="Proteomes" id="UP000314294"/>
    </source>
</evidence>
<dbReference type="EMBL" id="SRLO01000090">
    <property type="protein sequence ID" value="TNN76777.1"/>
    <property type="molecule type" value="Genomic_DNA"/>
</dbReference>